<dbReference type="RefSeq" id="WP_207259502.1">
    <property type="nucleotide sequence ID" value="NZ_JAFMPP010000035.1"/>
</dbReference>
<reference evidence="1" key="1">
    <citation type="submission" date="2021-03" db="EMBL/GenBank/DDBJ databases">
        <title>Whole genome sequence of Jiella sp. CQZ9-1.</title>
        <authorList>
            <person name="Tuo L."/>
        </authorList>
    </citation>
    <scope>NUCLEOTIDE SEQUENCE</scope>
    <source>
        <strain evidence="1">CQZ9-1</strain>
    </source>
</reference>
<protein>
    <recommendedName>
        <fullName evidence="3">DUF600 family protein</fullName>
    </recommendedName>
</protein>
<dbReference type="AlphaFoldDB" id="A0A939FZY1"/>
<name>A0A939FZY1_9HYPH</name>
<keyword evidence="2" id="KW-1185">Reference proteome</keyword>
<sequence>MSNETEYTAGVVREIIASGELDGFNWSEFSLVVGYDKDGDVDQTYGYAYASDGAWRAFAVTPRLVRPSLNRYRERLRQEGDTGIIKLLFQFNRDTGRFNSDFEYENAARWQVTPANIDTIVQDLQPNLGSSAP</sequence>
<evidence type="ECO:0000313" key="1">
    <source>
        <dbReference type="EMBL" id="MBO0664587.1"/>
    </source>
</evidence>
<evidence type="ECO:0008006" key="3">
    <source>
        <dbReference type="Google" id="ProtNLM"/>
    </source>
</evidence>
<comment type="caution">
    <text evidence="1">The sequence shown here is derived from an EMBL/GenBank/DDBJ whole genome shotgun (WGS) entry which is preliminary data.</text>
</comment>
<dbReference type="EMBL" id="JAFMPP010000035">
    <property type="protein sequence ID" value="MBO0664587.1"/>
    <property type="molecule type" value="Genomic_DNA"/>
</dbReference>
<proteinExistence type="predicted"/>
<dbReference type="Proteomes" id="UP000664122">
    <property type="component" value="Unassembled WGS sequence"/>
</dbReference>
<organism evidence="1 2">
    <name type="scientific">Jiella flava</name>
    <dbReference type="NCBI Taxonomy" id="2816857"/>
    <lineage>
        <taxon>Bacteria</taxon>
        <taxon>Pseudomonadati</taxon>
        <taxon>Pseudomonadota</taxon>
        <taxon>Alphaproteobacteria</taxon>
        <taxon>Hyphomicrobiales</taxon>
        <taxon>Aurantimonadaceae</taxon>
        <taxon>Jiella</taxon>
    </lineage>
</organism>
<evidence type="ECO:0000313" key="2">
    <source>
        <dbReference type="Proteomes" id="UP000664122"/>
    </source>
</evidence>
<accession>A0A939FZY1</accession>
<gene>
    <name evidence="1" type="ORF">J1C48_18655</name>
</gene>